<feature type="domain" description="Peptidase S1" evidence="6">
    <location>
        <begin position="10"/>
        <end position="83"/>
    </location>
</feature>
<dbReference type="EMBL" id="BMSL01000009">
    <property type="protein sequence ID" value="GGS42776.1"/>
    <property type="molecule type" value="Genomic_DNA"/>
</dbReference>
<keyword evidence="2" id="KW-0645">Protease</keyword>
<dbReference type="InterPro" id="IPR001316">
    <property type="entry name" value="Pept_S1A_streptogrisin"/>
</dbReference>
<keyword evidence="8" id="KW-1185">Reference proteome</keyword>
<keyword evidence="4" id="KW-0720">Serine protease</keyword>
<dbReference type="AlphaFoldDB" id="A0A918GL89"/>
<protein>
    <recommendedName>
        <fullName evidence="6">Peptidase S1 domain-containing protein</fullName>
    </recommendedName>
</protein>
<keyword evidence="3" id="KW-0378">Hydrolase</keyword>
<evidence type="ECO:0000256" key="2">
    <source>
        <dbReference type="ARBA" id="ARBA00022670"/>
    </source>
</evidence>
<dbReference type="Pfam" id="PF00089">
    <property type="entry name" value="Trypsin"/>
    <property type="match status" value="1"/>
</dbReference>
<reference evidence="7" key="1">
    <citation type="journal article" date="2014" name="Int. J. Syst. Evol. Microbiol.">
        <title>Complete genome sequence of Corynebacterium casei LMG S-19264T (=DSM 44701T), isolated from a smear-ripened cheese.</title>
        <authorList>
            <consortium name="US DOE Joint Genome Institute (JGI-PGF)"/>
            <person name="Walter F."/>
            <person name="Albersmeier A."/>
            <person name="Kalinowski J."/>
            <person name="Ruckert C."/>
        </authorList>
    </citation>
    <scope>NUCLEOTIDE SEQUENCE</scope>
    <source>
        <strain evidence="7">JCM 4234</strain>
    </source>
</reference>
<dbReference type="InterPro" id="IPR043504">
    <property type="entry name" value="Peptidase_S1_PA_chymotrypsin"/>
</dbReference>
<accession>A0A918GL89</accession>
<dbReference type="InterPro" id="IPR001254">
    <property type="entry name" value="Trypsin_dom"/>
</dbReference>
<evidence type="ECO:0000256" key="4">
    <source>
        <dbReference type="ARBA" id="ARBA00022825"/>
    </source>
</evidence>
<comment type="similarity">
    <text evidence="1">Belongs to the peptidase S1 family.</text>
</comment>
<evidence type="ECO:0000256" key="5">
    <source>
        <dbReference type="ARBA" id="ARBA00023157"/>
    </source>
</evidence>
<name>A0A918GL89_STRGD</name>
<sequence>MRITGTGAVSVGRRVFRSGGTTGLRGGRVTAVDAAVNHPEGTVTGLIETEVCAEAGDSGGPLFSEGLALGISSGGSGDCVKGGTTFLWARRCARSGRG</sequence>
<evidence type="ECO:0000256" key="3">
    <source>
        <dbReference type="ARBA" id="ARBA00022801"/>
    </source>
</evidence>
<organism evidence="7 8">
    <name type="scientific">Streptomyces griseoviridis</name>
    <dbReference type="NCBI Taxonomy" id="45398"/>
    <lineage>
        <taxon>Bacteria</taxon>
        <taxon>Bacillati</taxon>
        <taxon>Actinomycetota</taxon>
        <taxon>Actinomycetes</taxon>
        <taxon>Kitasatosporales</taxon>
        <taxon>Streptomycetaceae</taxon>
        <taxon>Streptomyces</taxon>
    </lineage>
</organism>
<evidence type="ECO:0000313" key="8">
    <source>
        <dbReference type="Proteomes" id="UP000653493"/>
    </source>
</evidence>
<dbReference type="GO" id="GO:0004252">
    <property type="term" value="F:serine-type endopeptidase activity"/>
    <property type="evidence" value="ECO:0007669"/>
    <property type="project" value="InterPro"/>
</dbReference>
<reference evidence="7" key="2">
    <citation type="submission" date="2020-09" db="EMBL/GenBank/DDBJ databases">
        <authorList>
            <person name="Sun Q."/>
            <person name="Ohkuma M."/>
        </authorList>
    </citation>
    <scope>NUCLEOTIDE SEQUENCE</scope>
    <source>
        <strain evidence="7">JCM 4234</strain>
    </source>
</reference>
<dbReference type="Proteomes" id="UP000653493">
    <property type="component" value="Unassembled WGS sequence"/>
</dbReference>
<dbReference type="GO" id="GO:0006508">
    <property type="term" value="P:proteolysis"/>
    <property type="evidence" value="ECO:0007669"/>
    <property type="project" value="UniProtKB-KW"/>
</dbReference>
<dbReference type="Gene3D" id="2.40.10.10">
    <property type="entry name" value="Trypsin-like serine proteases"/>
    <property type="match status" value="1"/>
</dbReference>
<comment type="caution">
    <text evidence="7">The sequence shown here is derived from an EMBL/GenBank/DDBJ whole genome shotgun (WGS) entry which is preliminary data.</text>
</comment>
<evidence type="ECO:0000259" key="6">
    <source>
        <dbReference type="Pfam" id="PF00089"/>
    </source>
</evidence>
<keyword evidence="5" id="KW-1015">Disulfide bond</keyword>
<evidence type="ECO:0000256" key="1">
    <source>
        <dbReference type="ARBA" id="ARBA00007664"/>
    </source>
</evidence>
<proteinExistence type="inferred from homology"/>
<dbReference type="PRINTS" id="PR00861">
    <property type="entry name" value="ALYTICPTASE"/>
</dbReference>
<dbReference type="InterPro" id="IPR009003">
    <property type="entry name" value="Peptidase_S1_PA"/>
</dbReference>
<dbReference type="SUPFAM" id="SSF50494">
    <property type="entry name" value="Trypsin-like serine proteases"/>
    <property type="match status" value="1"/>
</dbReference>
<gene>
    <name evidence="7" type="ORF">GCM10010238_35480</name>
</gene>
<evidence type="ECO:0000313" key="7">
    <source>
        <dbReference type="EMBL" id="GGS42776.1"/>
    </source>
</evidence>